<sequence length="127" mass="14733">MEILENTPDIVIQTIYFLLYDLYDIFQIFTDMEDCGHSGASRSRTYIIVVLRSAIWQIYDPIQLHNEISSYIKTSYRTTPSDYLTASELEIRLEAAEVARVRGVEFRSNALDLTYLLNDRELHLGCS</sequence>
<protein>
    <submittedName>
        <fullName evidence="1">Uncharacterized protein</fullName>
    </submittedName>
</protein>
<reference evidence="1" key="1">
    <citation type="submission" date="2021-02" db="EMBL/GenBank/DDBJ databases">
        <authorList>
            <person name="Dougan E. K."/>
            <person name="Rhodes N."/>
            <person name="Thang M."/>
            <person name="Chan C."/>
        </authorList>
    </citation>
    <scope>NUCLEOTIDE SEQUENCE</scope>
</reference>
<keyword evidence="2" id="KW-1185">Reference proteome</keyword>
<accession>A0A813EF52</accession>
<dbReference type="EMBL" id="CAJNNV010012427">
    <property type="protein sequence ID" value="CAE8600761.1"/>
    <property type="molecule type" value="Genomic_DNA"/>
</dbReference>
<dbReference type="Proteomes" id="UP000654075">
    <property type="component" value="Unassembled WGS sequence"/>
</dbReference>
<proteinExistence type="predicted"/>
<gene>
    <name evidence="1" type="ORF">PGLA1383_LOCUS19069</name>
</gene>
<dbReference type="AlphaFoldDB" id="A0A813EF52"/>
<comment type="caution">
    <text evidence="1">The sequence shown here is derived from an EMBL/GenBank/DDBJ whole genome shotgun (WGS) entry which is preliminary data.</text>
</comment>
<evidence type="ECO:0000313" key="1">
    <source>
        <dbReference type="EMBL" id="CAE8600761.1"/>
    </source>
</evidence>
<name>A0A813EF52_POLGL</name>
<organism evidence="1 2">
    <name type="scientific">Polarella glacialis</name>
    <name type="common">Dinoflagellate</name>
    <dbReference type="NCBI Taxonomy" id="89957"/>
    <lineage>
        <taxon>Eukaryota</taxon>
        <taxon>Sar</taxon>
        <taxon>Alveolata</taxon>
        <taxon>Dinophyceae</taxon>
        <taxon>Suessiales</taxon>
        <taxon>Suessiaceae</taxon>
        <taxon>Polarella</taxon>
    </lineage>
</organism>
<evidence type="ECO:0000313" key="2">
    <source>
        <dbReference type="Proteomes" id="UP000654075"/>
    </source>
</evidence>